<keyword evidence="2" id="KW-1185">Reference proteome</keyword>
<dbReference type="EMBL" id="BMAT01010054">
    <property type="protein sequence ID" value="GFS19139.1"/>
    <property type="molecule type" value="Genomic_DNA"/>
</dbReference>
<evidence type="ECO:0000313" key="1">
    <source>
        <dbReference type="EMBL" id="GFS19139.1"/>
    </source>
</evidence>
<protein>
    <submittedName>
        <fullName evidence="1">Uncharacterized protein</fullName>
    </submittedName>
</protein>
<comment type="caution">
    <text evidence="1">The sequence shown here is derived from an EMBL/GenBank/DDBJ whole genome shotgun (WGS) entry which is preliminary data.</text>
</comment>
<evidence type="ECO:0000313" key="2">
    <source>
        <dbReference type="Proteomes" id="UP000762676"/>
    </source>
</evidence>
<gene>
    <name evidence="1" type="ORF">ElyMa_005024500</name>
</gene>
<dbReference type="Proteomes" id="UP000762676">
    <property type="component" value="Unassembled WGS sequence"/>
</dbReference>
<dbReference type="AlphaFoldDB" id="A0AAV4J8M9"/>
<organism evidence="1 2">
    <name type="scientific">Elysia marginata</name>
    <dbReference type="NCBI Taxonomy" id="1093978"/>
    <lineage>
        <taxon>Eukaryota</taxon>
        <taxon>Metazoa</taxon>
        <taxon>Spiralia</taxon>
        <taxon>Lophotrochozoa</taxon>
        <taxon>Mollusca</taxon>
        <taxon>Gastropoda</taxon>
        <taxon>Heterobranchia</taxon>
        <taxon>Euthyneura</taxon>
        <taxon>Panpulmonata</taxon>
        <taxon>Sacoglossa</taxon>
        <taxon>Placobranchoidea</taxon>
        <taxon>Plakobranchidae</taxon>
        <taxon>Elysia</taxon>
    </lineage>
</organism>
<accession>A0AAV4J8M9</accession>
<reference evidence="1 2" key="1">
    <citation type="journal article" date="2021" name="Elife">
        <title>Chloroplast acquisition without the gene transfer in kleptoplastic sea slugs, Plakobranchus ocellatus.</title>
        <authorList>
            <person name="Maeda T."/>
            <person name="Takahashi S."/>
            <person name="Yoshida T."/>
            <person name="Shimamura S."/>
            <person name="Takaki Y."/>
            <person name="Nagai Y."/>
            <person name="Toyoda A."/>
            <person name="Suzuki Y."/>
            <person name="Arimoto A."/>
            <person name="Ishii H."/>
            <person name="Satoh N."/>
            <person name="Nishiyama T."/>
            <person name="Hasebe M."/>
            <person name="Maruyama T."/>
            <person name="Minagawa J."/>
            <person name="Obokata J."/>
            <person name="Shigenobu S."/>
        </authorList>
    </citation>
    <scope>NUCLEOTIDE SEQUENCE [LARGE SCALE GENOMIC DNA]</scope>
</reference>
<name>A0AAV4J8M9_9GAST</name>
<sequence length="137" mass="14642">MQREYSKGNNSCQLVAQDYYGMVMISAPVSPLQYICRNISLSSSLRGSMWKPRVRLLNKVSTATVALLAAPGVTPGVDPPVPRLLYLCASVSHTCGRQRGLLSLGVSQAKSSSFCTVLAAVARKSLVTGTKEDDGVH</sequence>
<proteinExistence type="predicted"/>